<evidence type="ECO:0000313" key="2">
    <source>
        <dbReference type="EMBL" id="KAF2452907.1"/>
    </source>
</evidence>
<dbReference type="AlphaFoldDB" id="A0A6A6NN64"/>
<dbReference type="OrthoDB" id="4829316at2759"/>
<dbReference type="EMBL" id="MU001702">
    <property type="protein sequence ID" value="KAF2452907.1"/>
    <property type="molecule type" value="Genomic_DNA"/>
</dbReference>
<organism evidence="2 3">
    <name type="scientific">Lineolata rhizophorae</name>
    <dbReference type="NCBI Taxonomy" id="578093"/>
    <lineage>
        <taxon>Eukaryota</taxon>
        <taxon>Fungi</taxon>
        <taxon>Dikarya</taxon>
        <taxon>Ascomycota</taxon>
        <taxon>Pezizomycotina</taxon>
        <taxon>Dothideomycetes</taxon>
        <taxon>Dothideomycetes incertae sedis</taxon>
        <taxon>Lineolatales</taxon>
        <taxon>Lineolataceae</taxon>
        <taxon>Lineolata</taxon>
    </lineage>
</organism>
<feature type="transmembrane region" description="Helical" evidence="1">
    <location>
        <begin position="51"/>
        <end position="70"/>
    </location>
</feature>
<keyword evidence="3" id="KW-1185">Reference proteome</keyword>
<keyword evidence="1" id="KW-0812">Transmembrane</keyword>
<keyword evidence="1" id="KW-0472">Membrane</keyword>
<gene>
    <name evidence="2" type="ORF">BDY21DRAFT_375240</name>
</gene>
<reference evidence="2" key="1">
    <citation type="journal article" date="2020" name="Stud. Mycol.">
        <title>101 Dothideomycetes genomes: a test case for predicting lifestyles and emergence of pathogens.</title>
        <authorList>
            <person name="Haridas S."/>
            <person name="Albert R."/>
            <person name="Binder M."/>
            <person name="Bloem J."/>
            <person name="Labutti K."/>
            <person name="Salamov A."/>
            <person name="Andreopoulos B."/>
            <person name="Baker S."/>
            <person name="Barry K."/>
            <person name="Bills G."/>
            <person name="Bluhm B."/>
            <person name="Cannon C."/>
            <person name="Castanera R."/>
            <person name="Culley D."/>
            <person name="Daum C."/>
            <person name="Ezra D."/>
            <person name="Gonzalez J."/>
            <person name="Henrissat B."/>
            <person name="Kuo A."/>
            <person name="Liang C."/>
            <person name="Lipzen A."/>
            <person name="Lutzoni F."/>
            <person name="Magnuson J."/>
            <person name="Mondo S."/>
            <person name="Nolan M."/>
            <person name="Ohm R."/>
            <person name="Pangilinan J."/>
            <person name="Park H.-J."/>
            <person name="Ramirez L."/>
            <person name="Alfaro M."/>
            <person name="Sun H."/>
            <person name="Tritt A."/>
            <person name="Yoshinaga Y."/>
            <person name="Zwiers L.-H."/>
            <person name="Turgeon B."/>
            <person name="Goodwin S."/>
            <person name="Spatafora J."/>
            <person name="Crous P."/>
            <person name="Grigoriev I."/>
        </authorList>
    </citation>
    <scope>NUCLEOTIDE SEQUENCE</scope>
    <source>
        <strain evidence="2">ATCC 16933</strain>
    </source>
</reference>
<protein>
    <submittedName>
        <fullName evidence="2">Uncharacterized protein</fullName>
    </submittedName>
</protein>
<dbReference type="Proteomes" id="UP000799766">
    <property type="component" value="Unassembled WGS sequence"/>
</dbReference>
<evidence type="ECO:0000256" key="1">
    <source>
        <dbReference type="SAM" id="Phobius"/>
    </source>
</evidence>
<evidence type="ECO:0000313" key="3">
    <source>
        <dbReference type="Proteomes" id="UP000799766"/>
    </source>
</evidence>
<keyword evidence="1" id="KW-1133">Transmembrane helix</keyword>
<sequence>MPSATPIRSFLASAKNFVKEPHPYSRFPATLQAHTHYAPFFTRQIARTASLYVPGAVFLLGWPFMVKAVLQRTGI</sequence>
<accession>A0A6A6NN64</accession>
<name>A0A6A6NN64_9PEZI</name>
<proteinExistence type="predicted"/>